<proteinExistence type="predicted"/>
<reference evidence="1" key="1">
    <citation type="submission" date="2018-02" db="EMBL/GenBank/DDBJ databases">
        <title>Rhizophora mucronata_Transcriptome.</title>
        <authorList>
            <person name="Meera S.P."/>
            <person name="Sreeshan A."/>
            <person name="Augustine A."/>
        </authorList>
    </citation>
    <scope>NUCLEOTIDE SEQUENCE</scope>
    <source>
        <tissue evidence="1">Leaf</tissue>
    </source>
</reference>
<dbReference type="AlphaFoldDB" id="A0A2P2NS69"/>
<dbReference type="EMBL" id="GGEC01064868">
    <property type="protein sequence ID" value="MBX45352.1"/>
    <property type="molecule type" value="Transcribed_RNA"/>
</dbReference>
<sequence length="45" mass="4853">MVASGSLESPFDGQPDSVTKIGMLVKFRKAMEKYAASNMASKTLE</sequence>
<name>A0A2P2NS69_RHIMU</name>
<organism evidence="1">
    <name type="scientific">Rhizophora mucronata</name>
    <name type="common">Asiatic mangrove</name>
    <dbReference type="NCBI Taxonomy" id="61149"/>
    <lineage>
        <taxon>Eukaryota</taxon>
        <taxon>Viridiplantae</taxon>
        <taxon>Streptophyta</taxon>
        <taxon>Embryophyta</taxon>
        <taxon>Tracheophyta</taxon>
        <taxon>Spermatophyta</taxon>
        <taxon>Magnoliopsida</taxon>
        <taxon>eudicotyledons</taxon>
        <taxon>Gunneridae</taxon>
        <taxon>Pentapetalae</taxon>
        <taxon>rosids</taxon>
        <taxon>fabids</taxon>
        <taxon>Malpighiales</taxon>
        <taxon>Rhizophoraceae</taxon>
        <taxon>Rhizophora</taxon>
    </lineage>
</organism>
<protein>
    <submittedName>
        <fullName evidence="1">Uncharacterized protein</fullName>
    </submittedName>
</protein>
<accession>A0A2P2NS69</accession>
<evidence type="ECO:0000313" key="1">
    <source>
        <dbReference type="EMBL" id="MBX45352.1"/>
    </source>
</evidence>